<keyword evidence="4" id="KW-0963">Cytoplasm</keyword>
<dbReference type="GO" id="GO:0005794">
    <property type="term" value="C:Golgi apparatus"/>
    <property type="evidence" value="ECO:0007669"/>
    <property type="project" value="TreeGrafter"/>
</dbReference>
<keyword evidence="9" id="KW-0206">Cytoskeleton</keyword>
<evidence type="ECO:0000256" key="11">
    <source>
        <dbReference type="SAM" id="Coils"/>
    </source>
</evidence>
<dbReference type="GO" id="GO:0031514">
    <property type="term" value="C:motile cilium"/>
    <property type="evidence" value="ECO:0007669"/>
    <property type="project" value="UniProtKB-SubCell"/>
</dbReference>
<feature type="domain" description="Growth arrest-specific protein 8" evidence="13">
    <location>
        <begin position="225"/>
        <end position="349"/>
    </location>
</feature>
<dbReference type="PANTHER" id="PTHR31543">
    <property type="entry name" value="DYNEIN REGULATORY COMPLEX SUBUNIT 4"/>
    <property type="match status" value="1"/>
</dbReference>
<accession>A0AAV1ICZ5</accession>
<dbReference type="Proteomes" id="UP001314263">
    <property type="component" value="Unassembled WGS sequence"/>
</dbReference>
<dbReference type="EMBL" id="CAUYUE010000010">
    <property type="protein sequence ID" value="CAK0784597.1"/>
    <property type="molecule type" value="Genomic_DNA"/>
</dbReference>
<reference evidence="14 15" key="1">
    <citation type="submission" date="2023-10" db="EMBL/GenBank/DDBJ databases">
        <authorList>
            <person name="Maclean D."/>
            <person name="Macfadyen A."/>
        </authorList>
    </citation>
    <scope>NUCLEOTIDE SEQUENCE [LARGE SCALE GENOMIC DNA]</scope>
</reference>
<feature type="coiled-coil region" evidence="11">
    <location>
        <begin position="121"/>
        <end position="195"/>
    </location>
</feature>
<feature type="coiled-coil region" evidence="11">
    <location>
        <begin position="252"/>
        <end position="345"/>
    </location>
</feature>
<dbReference type="GO" id="GO:0008017">
    <property type="term" value="F:microtubule binding"/>
    <property type="evidence" value="ECO:0007669"/>
    <property type="project" value="InterPro"/>
</dbReference>
<keyword evidence="7 11" id="KW-0175">Coiled coil</keyword>
<comment type="subcellular location">
    <subcellularLocation>
        <location evidence="1">Cell projection</location>
        <location evidence="1">Cilium</location>
        <location evidence="1">Flagellum</location>
    </subcellularLocation>
    <subcellularLocation>
        <location evidence="2">Cytoplasm</location>
        <location evidence="2">Cytoskeleton</location>
    </subcellularLocation>
</comment>
<evidence type="ECO:0000256" key="7">
    <source>
        <dbReference type="ARBA" id="ARBA00023054"/>
    </source>
</evidence>
<dbReference type="InterPro" id="IPR039308">
    <property type="entry name" value="GAS8"/>
</dbReference>
<dbReference type="InterPro" id="IPR025593">
    <property type="entry name" value="GAS8_dom"/>
</dbReference>
<dbReference type="AlphaFoldDB" id="A0AAV1ICZ5"/>
<feature type="region of interest" description="Disordered" evidence="12">
    <location>
        <begin position="1"/>
        <end position="30"/>
    </location>
</feature>
<keyword evidence="8" id="KW-0969">Cilium</keyword>
<evidence type="ECO:0000313" key="14">
    <source>
        <dbReference type="EMBL" id="CAK0784597.1"/>
    </source>
</evidence>
<evidence type="ECO:0000256" key="2">
    <source>
        <dbReference type="ARBA" id="ARBA00004245"/>
    </source>
</evidence>
<keyword evidence="15" id="KW-1185">Reference proteome</keyword>
<evidence type="ECO:0000256" key="6">
    <source>
        <dbReference type="ARBA" id="ARBA00022846"/>
    </source>
</evidence>
<dbReference type="Pfam" id="PF13851">
    <property type="entry name" value="GAS"/>
    <property type="match status" value="1"/>
</dbReference>
<dbReference type="GO" id="GO:0005874">
    <property type="term" value="C:microtubule"/>
    <property type="evidence" value="ECO:0007669"/>
    <property type="project" value="UniProtKB-KW"/>
</dbReference>
<organism evidence="14 15">
    <name type="scientific">Coccomyxa viridis</name>
    <dbReference type="NCBI Taxonomy" id="1274662"/>
    <lineage>
        <taxon>Eukaryota</taxon>
        <taxon>Viridiplantae</taxon>
        <taxon>Chlorophyta</taxon>
        <taxon>core chlorophytes</taxon>
        <taxon>Trebouxiophyceae</taxon>
        <taxon>Trebouxiophyceae incertae sedis</taxon>
        <taxon>Coccomyxaceae</taxon>
        <taxon>Coccomyxa</taxon>
    </lineage>
</organism>
<sequence>MAPKLSKASAAKEAKDKEKKLKAAGGDGGAGAEEMLLQISTLTTEKRREEELRNYMQLERDKIQSFWDITKARLEEKLDDMAAKDQEIESLQEKHHVELKVYKQKVKHLLYEQQQIVAQLRMEAEARLEQVTSEAAAREQSLNTDKQSLQRQLNEQEVAREEALRGMQMQHAKQVAKLRQEMQATVQQMAEEQRGAMHALREQQTELYRQRAQAVEDRRAADVQELQDQQAKELADLKAHYNGVTTSNLDALQQLRAELVDLTRKEAAASRSMLQLTAQNKSLNEPLAQAQRTIEEQKTALKDQEMERNAAAQNRGRLAAVQKQVNALEWEHEVLLQRYEQLESETVRLRSLCSLHDQPGRESHVLTRCDLLSAPQFCN</sequence>
<evidence type="ECO:0000256" key="4">
    <source>
        <dbReference type="ARBA" id="ARBA00022490"/>
    </source>
</evidence>
<evidence type="ECO:0000259" key="13">
    <source>
        <dbReference type="Pfam" id="PF13851"/>
    </source>
</evidence>
<keyword evidence="6" id="KW-0282">Flagellum</keyword>
<keyword evidence="10" id="KW-0966">Cell projection</keyword>
<gene>
    <name evidence="14" type="ORF">CVIRNUC_007801</name>
</gene>
<dbReference type="GO" id="GO:0031267">
    <property type="term" value="F:small GTPase binding"/>
    <property type="evidence" value="ECO:0007669"/>
    <property type="project" value="InterPro"/>
</dbReference>
<keyword evidence="5" id="KW-0493">Microtubule</keyword>
<evidence type="ECO:0000256" key="3">
    <source>
        <dbReference type="ARBA" id="ARBA00009859"/>
    </source>
</evidence>
<evidence type="ECO:0000256" key="5">
    <source>
        <dbReference type="ARBA" id="ARBA00022701"/>
    </source>
</evidence>
<comment type="caution">
    <text evidence="14">The sequence shown here is derived from an EMBL/GenBank/DDBJ whole genome shotgun (WGS) entry which is preliminary data.</text>
</comment>
<evidence type="ECO:0000313" key="15">
    <source>
        <dbReference type="Proteomes" id="UP001314263"/>
    </source>
</evidence>
<evidence type="ECO:0000256" key="8">
    <source>
        <dbReference type="ARBA" id="ARBA00023069"/>
    </source>
</evidence>
<evidence type="ECO:0000256" key="12">
    <source>
        <dbReference type="SAM" id="MobiDB-lite"/>
    </source>
</evidence>
<feature type="compositionally biased region" description="Basic and acidic residues" evidence="12">
    <location>
        <begin position="10"/>
        <end position="21"/>
    </location>
</feature>
<evidence type="ECO:0000256" key="1">
    <source>
        <dbReference type="ARBA" id="ARBA00004230"/>
    </source>
</evidence>
<dbReference type="GO" id="GO:0048870">
    <property type="term" value="P:cell motility"/>
    <property type="evidence" value="ECO:0007669"/>
    <property type="project" value="InterPro"/>
</dbReference>
<evidence type="ECO:0000256" key="9">
    <source>
        <dbReference type="ARBA" id="ARBA00023212"/>
    </source>
</evidence>
<name>A0AAV1ICZ5_9CHLO</name>
<dbReference type="PANTHER" id="PTHR31543:SF0">
    <property type="entry name" value="DYNEIN REGULATORY COMPLEX SUBUNIT 4"/>
    <property type="match status" value="1"/>
</dbReference>
<protein>
    <recommendedName>
        <fullName evidence="13">Growth arrest-specific protein 8 domain-containing protein</fullName>
    </recommendedName>
</protein>
<comment type="similarity">
    <text evidence="3">Belongs to the DRC4 family.</text>
</comment>
<evidence type="ECO:0000256" key="10">
    <source>
        <dbReference type="ARBA" id="ARBA00023273"/>
    </source>
</evidence>
<proteinExistence type="inferred from homology"/>